<dbReference type="InterPro" id="IPR007168">
    <property type="entry name" value="Phageshock_PspC_N"/>
</dbReference>
<name>A0ABQ2N683_9ACTN</name>
<feature type="transmembrane region" description="Helical" evidence="7">
    <location>
        <begin position="66"/>
        <end position="93"/>
    </location>
</feature>
<dbReference type="PANTHER" id="PTHR33885">
    <property type="entry name" value="PHAGE SHOCK PROTEIN C"/>
    <property type="match status" value="1"/>
</dbReference>
<reference evidence="10" key="1">
    <citation type="journal article" date="2019" name="Int. J. Syst. Evol. Microbiol.">
        <title>The Global Catalogue of Microorganisms (GCM) 10K type strain sequencing project: providing services to taxonomists for standard genome sequencing and annotation.</title>
        <authorList>
            <consortium name="The Broad Institute Genomics Platform"/>
            <consortium name="The Broad Institute Genome Sequencing Center for Infectious Disease"/>
            <person name="Wu L."/>
            <person name="Ma J."/>
        </authorList>
    </citation>
    <scope>NUCLEOTIDE SEQUENCE [LARGE SCALE GENOMIC DNA]</scope>
    <source>
        <strain evidence="10">CGMCC 4.7371</strain>
    </source>
</reference>
<dbReference type="RefSeq" id="WP_188781962.1">
    <property type="nucleotide sequence ID" value="NZ_BMNI01000001.1"/>
</dbReference>
<evidence type="ECO:0000256" key="7">
    <source>
        <dbReference type="SAM" id="Phobius"/>
    </source>
</evidence>
<gene>
    <name evidence="9" type="ORF">GCM10011584_01660</name>
</gene>
<evidence type="ECO:0000313" key="9">
    <source>
        <dbReference type="EMBL" id="GGO84343.1"/>
    </source>
</evidence>
<accession>A0ABQ2N683</accession>
<feature type="transmembrane region" description="Helical" evidence="7">
    <location>
        <begin position="255"/>
        <end position="278"/>
    </location>
</feature>
<evidence type="ECO:0000313" key="10">
    <source>
        <dbReference type="Proteomes" id="UP000655410"/>
    </source>
</evidence>
<dbReference type="Pfam" id="PF04024">
    <property type="entry name" value="PspC"/>
    <property type="match status" value="1"/>
</dbReference>
<evidence type="ECO:0000256" key="1">
    <source>
        <dbReference type="ARBA" id="ARBA00004162"/>
    </source>
</evidence>
<evidence type="ECO:0000256" key="5">
    <source>
        <dbReference type="ARBA" id="ARBA00023136"/>
    </source>
</evidence>
<keyword evidence="4 7" id="KW-1133">Transmembrane helix</keyword>
<dbReference type="PANTHER" id="PTHR33885:SF3">
    <property type="entry name" value="PHAGE SHOCK PROTEIN C"/>
    <property type="match status" value="1"/>
</dbReference>
<feature type="transmembrane region" description="Helical" evidence="7">
    <location>
        <begin position="230"/>
        <end position="249"/>
    </location>
</feature>
<evidence type="ECO:0000256" key="4">
    <source>
        <dbReference type="ARBA" id="ARBA00022989"/>
    </source>
</evidence>
<keyword evidence="2" id="KW-1003">Cell membrane</keyword>
<dbReference type="EMBL" id="BMNI01000001">
    <property type="protein sequence ID" value="GGO84343.1"/>
    <property type="molecule type" value="Genomic_DNA"/>
</dbReference>
<sequence length="424" mass="44597">MDENTPPPAGDTPPPPPGPAAPRGDDGPRVSASDVRDVARLRRSTTDRHVAGVAGGLARHLDVDPILIRVGFVVLTIFGGTGLFLYGALWILLPDDNEGDRAMIDLDPRNRSLAVLVVGALAAVGFLGDVLGFRGDHDGFFFPAIPLLVVGAIAFVVLRKREWRRAQRLAGGQPARQPWEATYAAGPKAAFEADVHANPEKYKDINAWKMQGDGSSGYRWVRDPRKKGPLLFWIALPLIAVALGVLGVVDLGGAHVIPAAYPALALTIVAALLVLGAFWGRAGGLILLGVLLVPITTVTTVADHIDGKDVRFAPLSTSQIPADGYTSDVGKLVVDLTRLEDPQALDEKVVVSHINVGELEVIVPDDVTVEAEAQVDGPGGIDLLGHAGGGIDISNSVTQAAGPDAPTWHIVATADIGHIIVRSK</sequence>
<keyword evidence="3 7" id="KW-0812">Transmembrane</keyword>
<evidence type="ECO:0000256" key="3">
    <source>
        <dbReference type="ARBA" id="ARBA00022692"/>
    </source>
</evidence>
<feature type="compositionally biased region" description="Basic and acidic residues" evidence="6">
    <location>
        <begin position="23"/>
        <end position="33"/>
    </location>
</feature>
<feature type="transmembrane region" description="Helical" evidence="7">
    <location>
        <begin position="139"/>
        <end position="158"/>
    </location>
</feature>
<feature type="compositionally biased region" description="Pro residues" evidence="6">
    <location>
        <begin position="1"/>
        <end position="20"/>
    </location>
</feature>
<proteinExistence type="predicted"/>
<dbReference type="Proteomes" id="UP000655410">
    <property type="component" value="Unassembled WGS sequence"/>
</dbReference>
<feature type="transmembrane region" description="Helical" evidence="7">
    <location>
        <begin position="113"/>
        <end position="133"/>
    </location>
</feature>
<dbReference type="InterPro" id="IPR052027">
    <property type="entry name" value="PspC"/>
</dbReference>
<comment type="caution">
    <text evidence="9">The sequence shown here is derived from an EMBL/GenBank/DDBJ whole genome shotgun (WGS) entry which is preliminary data.</text>
</comment>
<keyword evidence="5 7" id="KW-0472">Membrane</keyword>
<protein>
    <recommendedName>
        <fullName evidence="8">Phage shock protein PspC N-terminal domain-containing protein</fullName>
    </recommendedName>
</protein>
<evidence type="ECO:0000256" key="6">
    <source>
        <dbReference type="SAM" id="MobiDB-lite"/>
    </source>
</evidence>
<feature type="region of interest" description="Disordered" evidence="6">
    <location>
        <begin position="1"/>
        <end position="33"/>
    </location>
</feature>
<feature type="transmembrane region" description="Helical" evidence="7">
    <location>
        <begin position="285"/>
        <end position="302"/>
    </location>
</feature>
<comment type="subcellular location">
    <subcellularLocation>
        <location evidence="1">Cell membrane</location>
        <topology evidence="1">Single-pass membrane protein</topology>
    </subcellularLocation>
</comment>
<evidence type="ECO:0000256" key="2">
    <source>
        <dbReference type="ARBA" id="ARBA00022475"/>
    </source>
</evidence>
<organism evidence="9 10">
    <name type="scientific">Nocardioides phosphati</name>
    <dbReference type="NCBI Taxonomy" id="1867775"/>
    <lineage>
        <taxon>Bacteria</taxon>
        <taxon>Bacillati</taxon>
        <taxon>Actinomycetota</taxon>
        <taxon>Actinomycetes</taxon>
        <taxon>Propionibacteriales</taxon>
        <taxon>Nocardioidaceae</taxon>
        <taxon>Nocardioides</taxon>
    </lineage>
</organism>
<feature type="domain" description="Phage shock protein PspC N-terminal" evidence="8">
    <location>
        <begin position="40"/>
        <end position="95"/>
    </location>
</feature>
<keyword evidence="10" id="KW-1185">Reference proteome</keyword>
<evidence type="ECO:0000259" key="8">
    <source>
        <dbReference type="Pfam" id="PF04024"/>
    </source>
</evidence>